<dbReference type="Gene3D" id="2.130.10.10">
    <property type="entry name" value="YVTN repeat-like/Quinoprotein amine dehydrogenase"/>
    <property type="match status" value="1"/>
</dbReference>
<dbReference type="InterPro" id="IPR028203">
    <property type="entry name" value="PSII_CF48-like_dom"/>
</dbReference>
<sequence length="348" mass="38012">MNLSKTYAFLAVILLPALVKSQQKYTVSLLDSGRSVSLRGLSAPSDAVVWVSGNHGNVARSVDGGQHFEWFQVAGFEERDFRDIEAFDADTAVIMAIAEPAQILRTTDGGKHWKIVFTDSTKGMFLDAMSFWGKYGTVVGDPVNGRFFIAHTTDGGLTWNPMHPYMPEAENGEACFASSGTNLHPLKGNLRTTFLGMVTGGLSSRLHLIPFDGTKMAELTTRLPMLQGKESTGANSLTAWKQKWLIVGGDFTQPENMEGNCLISTNGGKNWQKPGTPPNGYRSCVLYLDKNRAITCGLNGIDVSEDEGFHWFSISTRGFHVVQKAKMGNIVYFAGAKGQIGKMLDIKN</sequence>
<dbReference type="OrthoDB" id="9813892at2"/>
<dbReference type="PANTHER" id="PTHR47199:SF2">
    <property type="entry name" value="PHOTOSYSTEM II STABILITY_ASSEMBLY FACTOR HCF136, CHLOROPLASTIC"/>
    <property type="match status" value="1"/>
</dbReference>
<dbReference type="Pfam" id="PF14870">
    <property type="entry name" value="PSII_BNR"/>
    <property type="match status" value="1"/>
</dbReference>
<evidence type="ECO:0000313" key="4">
    <source>
        <dbReference type="EMBL" id="SIT34750.1"/>
    </source>
</evidence>
<dbReference type="AlphaFoldDB" id="A0A173MBE2"/>
<dbReference type="InterPro" id="IPR015943">
    <property type="entry name" value="WD40/YVTN_repeat-like_dom_sf"/>
</dbReference>
<dbReference type="KEGG" id="fln:FLA_0800"/>
<evidence type="ECO:0000256" key="2">
    <source>
        <dbReference type="ARBA" id="ARBA00023276"/>
    </source>
</evidence>
<dbReference type="PANTHER" id="PTHR47199">
    <property type="entry name" value="PHOTOSYSTEM II STABILITY/ASSEMBLY FACTOR HCF136, CHLOROPLASTIC"/>
    <property type="match status" value="1"/>
</dbReference>
<dbReference type="GO" id="GO:0015979">
    <property type="term" value="P:photosynthesis"/>
    <property type="evidence" value="ECO:0007669"/>
    <property type="project" value="UniProtKB-KW"/>
</dbReference>
<dbReference type="RefSeq" id="WP_076382968.1">
    <property type="nucleotide sequence ID" value="NZ_AP017422.1"/>
</dbReference>
<accession>A0A173MBE2</accession>
<dbReference type="InterPro" id="IPR002860">
    <property type="entry name" value="BNR_rpt"/>
</dbReference>
<evidence type="ECO:0000256" key="1">
    <source>
        <dbReference type="ARBA" id="ARBA00022531"/>
    </source>
</evidence>
<organism evidence="4 5">
    <name type="scientific">Filimonas lacunae</name>
    <dbReference type="NCBI Taxonomy" id="477680"/>
    <lineage>
        <taxon>Bacteria</taxon>
        <taxon>Pseudomonadati</taxon>
        <taxon>Bacteroidota</taxon>
        <taxon>Chitinophagia</taxon>
        <taxon>Chitinophagales</taxon>
        <taxon>Chitinophagaceae</taxon>
        <taxon>Filimonas</taxon>
    </lineage>
</organism>
<dbReference type="SUPFAM" id="SSF110296">
    <property type="entry name" value="Oligoxyloglucan reducing end-specific cellobiohydrolase"/>
    <property type="match status" value="1"/>
</dbReference>
<name>A0A173MBE2_9BACT</name>
<dbReference type="Pfam" id="PF02012">
    <property type="entry name" value="BNR"/>
    <property type="match status" value="1"/>
</dbReference>
<keyword evidence="2" id="KW-0604">Photosystem II</keyword>
<keyword evidence="1" id="KW-0602">Photosynthesis</keyword>
<dbReference type="EMBL" id="FTOR01000018">
    <property type="protein sequence ID" value="SIT34750.1"/>
    <property type="molecule type" value="Genomic_DNA"/>
</dbReference>
<dbReference type="STRING" id="477680.SAMN05421788_11880"/>
<feature type="domain" description="Photosynthesis system II assembly factor Ycf48/Hcf136-like" evidence="3">
    <location>
        <begin position="79"/>
        <end position="161"/>
    </location>
</feature>
<evidence type="ECO:0000313" key="5">
    <source>
        <dbReference type="Proteomes" id="UP000186917"/>
    </source>
</evidence>
<evidence type="ECO:0000259" key="3">
    <source>
        <dbReference type="Pfam" id="PF14870"/>
    </source>
</evidence>
<protein>
    <recommendedName>
        <fullName evidence="3">Photosynthesis system II assembly factor Ycf48/Hcf136-like domain-containing protein</fullName>
    </recommendedName>
</protein>
<dbReference type="Proteomes" id="UP000186917">
    <property type="component" value="Unassembled WGS sequence"/>
</dbReference>
<keyword evidence="5" id="KW-1185">Reference proteome</keyword>
<gene>
    <name evidence="4" type="ORF">SAMN05421788_11880</name>
</gene>
<dbReference type="GO" id="GO:0009523">
    <property type="term" value="C:photosystem II"/>
    <property type="evidence" value="ECO:0007669"/>
    <property type="project" value="UniProtKB-KW"/>
</dbReference>
<proteinExistence type="predicted"/>
<reference evidence="5" key="1">
    <citation type="submission" date="2017-01" db="EMBL/GenBank/DDBJ databases">
        <authorList>
            <person name="Varghese N."/>
            <person name="Submissions S."/>
        </authorList>
    </citation>
    <scope>NUCLEOTIDE SEQUENCE [LARGE SCALE GENOMIC DNA]</scope>
    <source>
        <strain evidence="5">DSM 21054</strain>
    </source>
</reference>